<name>A0A4V2UK63_9GAMM</name>
<comment type="caution">
    <text evidence="13">The sequence shown here is derived from an EMBL/GenBank/DDBJ whole genome shotgun (WGS) entry which is preliminary data.</text>
</comment>
<dbReference type="GO" id="GO:0005886">
    <property type="term" value="C:plasma membrane"/>
    <property type="evidence" value="ECO:0007669"/>
    <property type="project" value="UniProtKB-SubCell"/>
</dbReference>
<evidence type="ECO:0000256" key="1">
    <source>
        <dbReference type="ARBA" id="ARBA00005189"/>
    </source>
</evidence>
<comment type="catalytic activity">
    <reaction evidence="12">
        <text>a 1,2-diacyl-sn-glycero-3-phospho-L-serine + H(+) = a 1,2-diacyl-sn-glycero-3-phosphoethanolamine + CO2</text>
        <dbReference type="Rhea" id="RHEA:20828"/>
        <dbReference type="ChEBI" id="CHEBI:15378"/>
        <dbReference type="ChEBI" id="CHEBI:16526"/>
        <dbReference type="ChEBI" id="CHEBI:57262"/>
        <dbReference type="ChEBI" id="CHEBI:64612"/>
        <dbReference type="EC" id="4.1.1.65"/>
    </reaction>
</comment>
<keyword evidence="8 12" id="KW-0594">Phospholipid biosynthesis</keyword>
<keyword evidence="3 12" id="KW-0444">Lipid biosynthesis</keyword>
<evidence type="ECO:0000256" key="10">
    <source>
        <dbReference type="ARBA" id="ARBA00023264"/>
    </source>
</evidence>
<feature type="chain" id="PRO_5023570740" description="Phosphatidylserine decarboxylase alpha chain" evidence="12">
    <location>
        <begin position="253"/>
        <end position="289"/>
    </location>
</feature>
<feature type="modified residue" description="Pyruvic acid (Ser); by autocatalysis" evidence="12">
    <location>
        <position position="253"/>
    </location>
</feature>
<organism evidence="13 14">
    <name type="scientific">Reinekea marinisedimentorum</name>
    <dbReference type="NCBI Taxonomy" id="230495"/>
    <lineage>
        <taxon>Bacteria</taxon>
        <taxon>Pseudomonadati</taxon>
        <taxon>Pseudomonadota</taxon>
        <taxon>Gammaproteobacteria</taxon>
        <taxon>Oceanospirillales</taxon>
        <taxon>Saccharospirillaceae</taxon>
        <taxon>Reinekea</taxon>
    </lineage>
</organism>
<dbReference type="RefSeq" id="WP_132699617.1">
    <property type="nucleotide sequence ID" value="NZ_SLZR01000002.1"/>
</dbReference>
<dbReference type="OrthoDB" id="9802030at2"/>
<comment type="PTM">
    <text evidence="12">Is synthesized initially as an inactive proenzyme. Formation of the active enzyme involves a self-maturation process in which the active site pyruvoyl group is generated from an internal serine residue via an autocatalytic post-translational modification. Two non-identical subunits are generated from the proenzyme in this reaction, and the pyruvate is formed at the N-terminus of the alpha chain, which is derived from the carboxyl end of the proenzyme. The autoendoproteolytic cleavage occurs by a canonical serine protease mechanism, in which the side chain hydroxyl group of the serine supplies its oxygen atom to form the C-terminus of the beta chain, while the remainder of the serine residue undergoes an oxidative deamination to produce ammonia and the pyruvoyl prosthetic group on the alpha chain. During this reaction, the Ser that is part of the protease active site of the proenzyme becomes the pyruvoyl prosthetic group, which constitutes an essential element of the active site of the mature decarboxylase.</text>
</comment>
<evidence type="ECO:0000256" key="11">
    <source>
        <dbReference type="ARBA" id="ARBA00023317"/>
    </source>
</evidence>
<dbReference type="InterPro" id="IPR033178">
    <property type="entry name" value="PSD_type1_pro"/>
</dbReference>
<evidence type="ECO:0000313" key="14">
    <source>
        <dbReference type="Proteomes" id="UP000295793"/>
    </source>
</evidence>
<feature type="chain" id="PRO_5023570739" description="Phosphatidylserine decarboxylase beta chain" evidence="12">
    <location>
        <begin position="1"/>
        <end position="252"/>
    </location>
</feature>
<dbReference type="PANTHER" id="PTHR10067:SF6">
    <property type="entry name" value="PHOSPHATIDYLSERINE DECARBOXYLASE PROENZYME, MITOCHONDRIAL"/>
    <property type="match status" value="1"/>
</dbReference>
<evidence type="ECO:0000256" key="7">
    <source>
        <dbReference type="ARBA" id="ARBA00023145"/>
    </source>
</evidence>
<feature type="active site" description="Schiff-base intermediate with substrate; via pyruvic acid; for decarboxylase activity" evidence="12">
    <location>
        <position position="253"/>
    </location>
</feature>
<evidence type="ECO:0000256" key="6">
    <source>
        <dbReference type="ARBA" id="ARBA00023136"/>
    </source>
</evidence>
<feature type="active site" description="Charge relay system; for autoendoproteolytic cleavage activity" evidence="12">
    <location>
        <position position="93"/>
    </location>
</feature>
<keyword evidence="11 12" id="KW-0670">Pyruvate</keyword>
<keyword evidence="4 12" id="KW-0210">Decarboxylase</keyword>
<dbReference type="EMBL" id="SLZR01000002">
    <property type="protein sequence ID" value="TCS43042.1"/>
    <property type="molecule type" value="Genomic_DNA"/>
</dbReference>
<keyword evidence="2 12" id="KW-1003">Cell membrane</keyword>
<dbReference type="GO" id="GO:0006646">
    <property type="term" value="P:phosphatidylethanolamine biosynthetic process"/>
    <property type="evidence" value="ECO:0007669"/>
    <property type="project" value="UniProtKB-UniRule"/>
</dbReference>
<comment type="cofactor">
    <cofactor evidence="12">
        <name>pyruvate</name>
        <dbReference type="ChEBI" id="CHEBI:15361"/>
    </cofactor>
    <text evidence="12">Binds 1 pyruvoyl group covalently per subunit.</text>
</comment>
<dbReference type="UniPathway" id="UPA00558">
    <property type="reaction ID" value="UER00616"/>
</dbReference>
<feature type="site" description="Cleavage (non-hydrolytic); by autocatalysis" evidence="12">
    <location>
        <begin position="252"/>
        <end position="253"/>
    </location>
</feature>
<keyword evidence="9 12" id="KW-0456">Lyase</keyword>
<evidence type="ECO:0000256" key="9">
    <source>
        <dbReference type="ARBA" id="ARBA00023239"/>
    </source>
</evidence>
<gene>
    <name evidence="12" type="primary">psd</name>
    <name evidence="13" type="ORF">BCF53_10265</name>
</gene>
<comment type="similarity">
    <text evidence="12">Belongs to the phosphatidylserine decarboxylase family. PSD-B subfamily. Prokaryotic type I sub-subfamily.</text>
</comment>
<comment type="pathway">
    <text evidence="12">Phospholipid metabolism; phosphatidylethanolamine biosynthesis; phosphatidylethanolamine from CDP-diacylglycerol: step 2/2.</text>
</comment>
<dbReference type="PANTHER" id="PTHR10067">
    <property type="entry name" value="PHOSPHATIDYLSERINE DECARBOXYLASE"/>
    <property type="match status" value="1"/>
</dbReference>
<evidence type="ECO:0000256" key="4">
    <source>
        <dbReference type="ARBA" id="ARBA00022793"/>
    </source>
</evidence>
<evidence type="ECO:0000256" key="8">
    <source>
        <dbReference type="ARBA" id="ARBA00023209"/>
    </source>
</evidence>
<dbReference type="InterPro" id="IPR033177">
    <property type="entry name" value="PSD-B"/>
</dbReference>
<evidence type="ECO:0000256" key="5">
    <source>
        <dbReference type="ARBA" id="ARBA00023098"/>
    </source>
</evidence>
<dbReference type="GO" id="GO:0004609">
    <property type="term" value="F:phosphatidylserine decarboxylase activity"/>
    <property type="evidence" value="ECO:0007669"/>
    <property type="project" value="UniProtKB-UniRule"/>
</dbReference>
<dbReference type="NCBIfam" id="TIGR00163">
    <property type="entry name" value="PS_decarb"/>
    <property type="match status" value="1"/>
</dbReference>
<reference evidence="13 14" key="1">
    <citation type="submission" date="2019-03" db="EMBL/GenBank/DDBJ databases">
        <title>Genomic Encyclopedia of Archaeal and Bacterial Type Strains, Phase II (KMG-II): from individual species to whole genera.</title>
        <authorList>
            <person name="Goeker M."/>
        </authorList>
    </citation>
    <scope>NUCLEOTIDE SEQUENCE [LARGE SCALE GENOMIC DNA]</scope>
    <source>
        <strain evidence="13 14">DSM 15388</strain>
    </source>
</reference>
<protein>
    <recommendedName>
        <fullName evidence="12">Phosphatidylserine decarboxylase proenzyme</fullName>
        <ecNumber evidence="12">4.1.1.65</ecNumber>
    </recommendedName>
    <component>
        <recommendedName>
            <fullName evidence="12">Phosphatidylserine decarboxylase alpha chain</fullName>
        </recommendedName>
    </component>
    <component>
        <recommendedName>
            <fullName evidence="12">Phosphatidylserine decarboxylase beta chain</fullName>
        </recommendedName>
    </component>
</protein>
<evidence type="ECO:0000313" key="13">
    <source>
        <dbReference type="EMBL" id="TCS43042.1"/>
    </source>
</evidence>
<comment type="pathway">
    <text evidence="1">Lipid metabolism.</text>
</comment>
<comment type="function">
    <text evidence="12">Catalyzes the formation of phosphatidylethanolamine (PtdEtn) from phosphatidylserine (PtdSer).</text>
</comment>
<keyword evidence="10 12" id="KW-1208">Phospholipid metabolism</keyword>
<sequence>MTQLKNALFLAAQFLLPHHLVSRLAGLLADSTLSAVRKPLISLFAKHFNISLAEAQIEDPDDFGSFNDFFTRALKPEARPVDSAADTWVSPVDGEVSQFGPIENDRVIQAKKHNFSLTTLFGGDKEMARRYDGGSFMTLYLSPSDYHRIHMPKAAKLVKTTFVPGRLYSVNQLTAENVSGLFAKNERLVCEFESASGNFTMVLVGAMIVASIETTWAGVVAPVQKRIVQTDFTSIKPVAFEKGEEMGRFRLGSTVILTFQSNQVNFEKNIALNSKIKMGEAIGQNCNKK</sequence>
<dbReference type="Pfam" id="PF02666">
    <property type="entry name" value="PS_Dcarbxylase"/>
    <property type="match status" value="1"/>
</dbReference>
<dbReference type="HAMAP" id="MF_00662">
    <property type="entry name" value="PS_decarb_PSD_B_type1"/>
    <property type="match status" value="1"/>
</dbReference>
<keyword evidence="6 12" id="KW-0472">Membrane</keyword>
<evidence type="ECO:0000256" key="12">
    <source>
        <dbReference type="HAMAP-Rule" id="MF_00662"/>
    </source>
</evidence>
<dbReference type="Proteomes" id="UP000295793">
    <property type="component" value="Unassembled WGS sequence"/>
</dbReference>
<evidence type="ECO:0000256" key="3">
    <source>
        <dbReference type="ARBA" id="ARBA00022516"/>
    </source>
</evidence>
<keyword evidence="14" id="KW-1185">Reference proteome</keyword>
<dbReference type="InterPro" id="IPR003817">
    <property type="entry name" value="PS_Dcarbxylase"/>
</dbReference>
<keyword evidence="7 12" id="KW-0865">Zymogen</keyword>
<dbReference type="AlphaFoldDB" id="A0A4V2UK63"/>
<feature type="active site" description="Charge relay system; for autoendoproteolytic cleavage activity" evidence="12">
    <location>
        <position position="253"/>
    </location>
</feature>
<feature type="active site" description="Charge relay system; for autoendoproteolytic cleavage activity" evidence="12">
    <location>
        <position position="150"/>
    </location>
</feature>
<keyword evidence="5 12" id="KW-0443">Lipid metabolism</keyword>
<comment type="subcellular location">
    <subcellularLocation>
        <location evidence="12">Cell membrane</location>
        <topology evidence="12">Peripheral membrane protein</topology>
    </subcellularLocation>
</comment>
<evidence type="ECO:0000256" key="2">
    <source>
        <dbReference type="ARBA" id="ARBA00022475"/>
    </source>
</evidence>
<accession>A0A4V2UK63</accession>
<comment type="subunit">
    <text evidence="12">Heterodimer of a large membrane-associated beta subunit and a small pyruvoyl-containing alpha subunit.</text>
</comment>
<proteinExistence type="inferred from homology"/>
<dbReference type="EC" id="4.1.1.65" evidence="12"/>